<evidence type="ECO:0000256" key="3">
    <source>
        <dbReference type="ARBA" id="ARBA00012438"/>
    </source>
</evidence>
<feature type="domain" description="CHASE" evidence="19">
    <location>
        <begin position="1"/>
        <end position="96"/>
    </location>
</feature>
<dbReference type="InterPro" id="IPR036097">
    <property type="entry name" value="HisK_dim/P_sf"/>
</dbReference>
<dbReference type="Gene3D" id="3.30.450.350">
    <property type="entry name" value="CHASE domain"/>
    <property type="match status" value="1"/>
</dbReference>
<dbReference type="GO" id="GO:0005524">
    <property type="term" value="F:ATP binding"/>
    <property type="evidence" value="ECO:0007669"/>
    <property type="project" value="UniProtKB-KW"/>
</dbReference>
<dbReference type="GO" id="GO:0006355">
    <property type="term" value="P:regulation of DNA-templated transcription"/>
    <property type="evidence" value="ECO:0007669"/>
    <property type="project" value="InterPro"/>
</dbReference>
<keyword evidence="6 14" id="KW-0812">Transmembrane</keyword>
<dbReference type="OrthoDB" id="9763119at2"/>
<dbReference type="GO" id="GO:0016020">
    <property type="term" value="C:membrane"/>
    <property type="evidence" value="ECO:0007669"/>
    <property type="project" value="UniProtKB-SubCell"/>
</dbReference>
<dbReference type="PANTHER" id="PTHR43065:SF46">
    <property type="entry name" value="C4-DICARBOXYLATE TRANSPORT SENSOR PROTEIN DCTB"/>
    <property type="match status" value="1"/>
</dbReference>
<evidence type="ECO:0000256" key="11">
    <source>
        <dbReference type="ARBA" id="ARBA00023012"/>
    </source>
</evidence>
<keyword evidence="8" id="KW-0418">Kinase</keyword>
<dbReference type="SMART" id="SM00387">
    <property type="entry name" value="HATPase_c"/>
    <property type="match status" value="1"/>
</dbReference>
<feature type="transmembrane region" description="Helical" evidence="14">
    <location>
        <begin position="114"/>
        <end position="134"/>
    </location>
</feature>
<evidence type="ECO:0000256" key="10">
    <source>
        <dbReference type="ARBA" id="ARBA00022989"/>
    </source>
</evidence>
<dbReference type="SMART" id="SM00086">
    <property type="entry name" value="PAC"/>
    <property type="match status" value="2"/>
</dbReference>
<keyword evidence="4 13" id="KW-0597">Phosphoprotein</keyword>
<name>A0A2G8TAY0_9BURK</name>
<keyword evidence="5" id="KW-0808">Transferase</keyword>
<dbReference type="AlphaFoldDB" id="A0A2G8TAY0"/>
<dbReference type="SMART" id="SM00091">
    <property type="entry name" value="PAS"/>
    <property type="match status" value="2"/>
</dbReference>
<evidence type="ECO:0000313" key="20">
    <source>
        <dbReference type="EMBL" id="PIL42828.1"/>
    </source>
</evidence>
<dbReference type="InterPro" id="IPR006189">
    <property type="entry name" value="CHASE_dom"/>
</dbReference>
<dbReference type="SUPFAM" id="SSF52172">
    <property type="entry name" value="CheY-like"/>
    <property type="match status" value="1"/>
</dbReference>
<dbReference type="PROSITE" id="PS50110">
    <property type="entry name" value="RESPONSE_REGULATORY"/>
    <property type="match status" value="1"/>
</dbReference>
<dbReference type="EMBL" id="PDOC01000020">
    <property type="protein sequence ID" value="PIL42828.1"/>
    <property type="molecule type" value="Genomic_DNA"/>
</dbReference>
<dbReference type="SMART" id="SM00388">
    <property type="entry name" value="HisKA"/>
    <property type="match status" value="1"/>
</dbReference>
<evidence type="ECO:0000256" key="6">
    <source>
        <dbReference type="ARBA" id="ARBA00022692"/>
    </source>
</evidence>
<evidence type="ECO:0000259" key="18">
    <source>
        <dbReference type="PROSITE" id="PS50113"/>
    </source>
</evidence>
<keyword evidence="7" id="KW-0547">Nucleotide-binding</keyword>
<dbReference type="InterPro" id="IPR042240">
    <property type="entry name" value="CHASE_sf"/>
</dbReference>
<dbReference type="PROSITE" id="PS50109">
    <property type="entry name" value="HIS_KIN"/>
    <property type="match status" value="1"/>
</dbReference>
<reference evidence="20 21" key="1">
    <citation type="submission" date="2017-10" db="EMBL/GenBank/DDBJ databases">
        <title>Massilia psychrophilum sp. nov., a novel purple-pigmented bacterium isolated from Tianshan glacier, Xinjiang Municipality, China.</title>
        <authorList>
            <person name="Wang H."/>
        </authorList>
    </citation>
    <scope>NUCLEOTIDE SEQUENCE [LARGE SCALE GENOMIC DNA]</scope>
    <source>
        <strain evidence="20 21">JCM 30074</strain>
    </source>
</reference>
<comment type="caution">
    <text evidence="20">The sequence shown here is derived from an EMBL/GenBank/DDBJ whole genome shotgun (WGS) entry which is preliminary data.</text>
</comment>
<evidence type="ECO:0000256" key="2">
    <source>
        <dbReference type="ARBA" id="ARBA00004370"/>
    </source>
</evidence>
<dbReference type="SUPFAM" id="SSF47384">
    <property type="entry name" value="Homodimeric domain of signal transducing histidine kinase"/>
    <property type="match status" value="1"/>
</dbReference>
<keyword evidence="12 14" id="KW-0472">Membrane</keyword>
<dbReference type="InterPro" id="IPR003661">
    <property type="entry name" value="HisK_dim/P_dom"/>
</dbReference>
<gene>
    <name evidence="20" type="ORF">CR105_22230</name>
</gene>
<dbReference type="InterPro" id="IPR001610">
    <property type="entry name" value="PAC"/>
</dbReference>
<feature type="modified residue" description="4-aspartylphosphate" evidence="13">
    <location>
        <position position="739"/>
    </location>
</feature>
<dbReference type="SUPFAM" id="SSF55874">
    <property type="entry name" value="ATPase domain of HSP90 chaperone/DNA topoisomerase II/histidine kinase"/>
    <property type="match status" value="1"/>
</dbReference>
<dbReference type="PANTHER" id="PTHR43065">
    <property type="entry name" value="SENSOR HISTIDINE KINASE"/>
    <property type="match status" value="1"/>
</dbReference>
<feature type="domain" description="PAC" evidence="18">
    <location>
        <begin position="230"/>
        <end position="283"/>
    </location>
</feature>
<dbReference type="InterPro" id="IPR036890">
    <property type="entry name" value="HATPase_C_sf"/>
</dbReference>
<dbReference type="Gene3D" id="3.40.50.2300">
    <property type="match status" value="1"/>
</dbReference>
<dbReference type="InterPro" id="IPR011006">
    <property type="entry name" value="CheY-like_superfamily"/>
</dbReference>
<evidence type="ECO:0000256" key="14">
    <source>
        <dbReference type="SAM" id="Phobius"/>
    </source>
</evidence>
<evidence type="ECO:0000256" key="12">
    <source>
        <dbReference type="ARBA" id="ARBA00023136"/>
    </source>
</evidence>
<dbReference type="PROSITE" id="PS50112">
    <property type="entry name" value="PAS"/>
    <property type="match status" value="2"/>
</dbReference>
<evidence type="ECO:0000256" key="1">
    <source>
        <dbReference type="ARBA" id="ARBA00000085"/>
    </source>
</evidence>
<dbReference type="EC" id="2.7.13.3" evidence="3"/>
<dbReference type="GO" id="GO:0000155">
    <property type="term" value="F:phosphorelay sensor kinase activity"/>
    <property type="evidence" value="ECO:0007669"/>
    <property type="project" value="InterPro"/>
</dbReference>
<keyword evidence="21" id="KW-1185">Reference proteome</keyword>
<dbReference type="InterPro" id="IPR035965">
    <property type="entry name" value="PAS-like_dom_sf"/>
</dbReference>
<dbReference type="SUPFAM" id="SSF55785">
    <property type="entry name" value="PYP-like sensor domain (PAS domain)"/>
    <property type="match status" value="2"/>
</dbReference>
<evidence type="ECO:0000259" key="16">
    <source>
        <dbReference type="PROSITE" id="PS50110"/>
    </source>
</evidence>
<keyword evidence="10 14" id="KW-1133">Transmembrane helix</keyword>
<dbReference type="Gene3D" id="3.30.450.20">
    <property type="entry name" value="PAS domain"/>
    <property type="match status" value="2"/>
</dbReference>
<dbReference type="NCBIfam" id="TIGR00229">
    <property type="entry name" value="sensory_box"/>
    <property type="match status" value="2"/>
</dbReference>
<evidence type="ECO:0000256" key="4">
    <source>
        <dbReference type="ARBA" id="ARBA00022553"/>
    </source>
</evidence>
<feature type="domain" description="PAS" evidence="17">
    <location>
        <begin position="291"/>
        <end position="362"/>
    </location>
</feature>
<comment type="subcellular location">
    <subcellularLocation>
        <location evidence="2">Membrane</location>
    </subcellularLocation>
</comment>
<dbReference type="Pfam" id="PF08447">
    <property type="entry name" value="PAS_3"/>
    <property type="match status" value="1"/>
</dbReference>
<dbReference type="Pfam" id="PF03924">
    <property type="entry name" value="CHASE"/>
    <property type="match status" value="1"/>
</dbReference>
<dbReference type="Pfam" id="PF00072">
    <property type="entry name" value="Response_reg"/>
    <property type="match status" value="1"/>
</dbReference>
<dbReference type="Gene3D" id="1.10.287.130">
    <property type="match status" value="1"/>
</dbReference>
<dbReference type="CDD" id="cd00082">
    <property type="entry name" value="HisKA"/>
    <property type="match status" value="1"/>
</dbReference>
<evidence type="ECO:0000259" key="17">
    <source>
        <dbReference type="PROSITE" id="PS50112"/>
    </source>
</evidence>
<evidence type="ECO:0000256" key="5">
    <source>
        <dbReference type="ARBA" id="ARBA00022679"/>
    </source>
</evidence>
<dbReference type="InterPro" id="IPR000014">
    <property type="entry name" value="PAS"/>
</dbReference>
<evidence type="ECO:0000259" key="19">
    <source>
        <dbReference type="PROSITE" id="PS50839"/>
    </source>
</evidence>
<keyword evidence="11" id="KW-0902">Two-component regulatory system</keyword>
<dbReference type="InterPro" id="IPR004358">
    <property type="entry name" value="Sig_transdc_His_kin-like_C"/>
</dbReference>
<evidence type="ECO:0000259" key="15">
    <source>
        <dbReference type="PROSITE" id="PS50109"/>
    </source>
</evidence>
<dbReference type="SMART" id="SM00448">
    <property type="entry name" value="REC"/>
    <property type="match status" value="1"/>
</dbReference>
<sequence>MYLPVYRRAAPVASLEQRRASLIGWVGAPFRMDDLMNGLRPERAGDIILSIHDGAEMTPASLLYSSDSPNSAEARHASYFSSTQRIDVAGRPWTLALRSAPLLETRLDSDRPDVIALVGSIVSLLLALLVWALASGRGRALALVDAVTRQLRDSEFRWKYALEGAGDGVWDWDRSTDSVVFSTRWKQMLGYDDADIADRVAELKRLIHPDDLPPVRAIVRDYLAATGGNYEAEFRMLCKDGSWRWILARGMAVTRDAAGNPVRTIGTHTDISRSREDADDLRTANARLAAERQRVQVILDHSHDAFVAVAQDGRITDWNAKAEAMFGWTAAEAVGQQLTSLIVPAEQRNAHSAVFARFLHSGDAEEIGNVLEINTLHRSGRVVPVELAIGRFPQDGAHAVSVFIRDISDRKLAQRLEHDRSRALEEARTALSHAQKLESVGKLTGGIAHDFNNVLHIIGGNVQLLQLFTGLDERVTKRLASIQGAVDRGAKLSSQLLMFARRQPLKPVAVNAQRALRDMDDLLQRAIGEQVTLAIVSEPGLWNTLADLGQLENVILNLAINARDAMPDGGTLKIDLRNVTLRAGEAPAWVDAIAGDYVRLSITDSGVGMPPEVVAMAFEPFFTTKPIGSGTGLGLSMAYGFVKQSDGHIHIESAPGQGATVVIHLPRSDAPDEEALAPTPLIAVGGSETVLVVEDDADVKATAVGMLRELGYHVLDAHDGESALAVIRGGAAIDVLFTDVVMPGPVSSTQLAAAARELLPRIAVLYTSGYTQNALTTGGRLHDGVQLIGKPYRSEQLAHKIREVLAIPLQNDGVEKRISSH</sequence>
<dbReference type="CDD" id="cd00130">
    <property type="entry name" value="PAS"/>
    <property type="match status" value="2"/>
</dbReference>
<feature type="domain" description="Response regulatory" evidence="16">
    <location>
        <begin position="689"/>
        <end position="805"/>
    </location>
</feature>
<dbReference type="PROSITE" id="PS50113">
    <property type="entry name" value="PAC"/>
    <property type="match status" value="1"/>
</dbReference>
<feature type="domain" description="Histidine kinase" evidence="15">
    <location>
        <begin position="446"/>
        <end position="669"/>
    </location>
</feature>
<dbReference type="Proteomes" id="UP000230390">
    <property type="component" value="Unassembled WGS sequence"/>
</dbReference>
<dbReference type="InterPro" id="IPR013655">
    <property type="entry name" value="PAS_fold_3"/>
</dbReference>
<evidence type="ECO:0000256" key="8">
    <source>
        <dbReference type="ARBA" id="ARBA00022777"/>
    </source>
</evidence>
<organism evidence="20 21">
    <name type="scientific">Massilia eurypsychrophila</name>
    <dbReference type="NCBI Taxonomy" id="1485217"/>
    <lineage>
        <taxon>Bacteria</taxon>
        <taxon>Pseudomonadati</taxon>
        <taxon>Pseudomonadota</taxon>
        <taxon>Betaproteobacteria</taxon>
        <taxon>Burkholderiales</taxon>
        <taxon>Oxalobacteraceae</taxon>
        <taxon>Telluria group</taxon>
        <taxon>Massilia</taxon>
    </lineage>
</organism>
<dbReference type="PRINTS" id="PR00344">
    <property type="entry name" value="BCTRLSENSOR"/>
</dbReference>
<proteinExistence type="predicted"/>
<dbReference type="InterPro" id="IPR003594">
    <property type="entry name" value="HATPase_dom"/>
</dbReference>
<evidence type="ECO:0000256" key="13">
    <source>
        <dbReference type="PROSITE-ProRule" id="PRU00169"/>
    </source>
</evidence>
<dbReference type="Gene3D" id="3.30.565.10">
    <property type="entry name" value="Histidine kinase-like ATPase, C-terminal domain"/>
    <property type="match status" value="1"/>
</dbReference>
<dbReference type="InterPro" id="IPR000700">
    <property type="entry name" value="PAS-assoc_C"/>
</dbReference>
<evidence type="ECO:0000313" key="21">
    <source>
        <dbReference type="Proteomes" id="UP000230390"/>
    </source>
</evidence>
<accession>A0A2G8TAY0</accession>
<dbReference type="Pfam" id="PF00512">
    <property type="entry name" value="HisKA"/>
    <property type="match status" value="1"/>
</dbReference>
<comment type="catalytic activity">
    <reaction evidence="1">
        <text>ATP + protein L-histidine = ADP + protein N-phospho-L-histidine.</text>
        <dbReference type="EC" id="2.7.13.3"/>
    </reaction>
</comment>
<dbReference type="InterPro" id="IPR001789">
    <property type="entry name" value="Sig_transdc_resp-reg_receiver"/>
</dbReference>
<feature type="domain" description="PAS" evidence="17">
    <location>
        <begin position="154"/>
        <end position="226"/>
    </location>
</feature>
<evidence type="ECO:0000256" key="7">
    <source>
        <dbReference type="ARBA" id="ARBA00022741"/>
    </source>
</evidence>
<dbReference type="Pfam" id="PF00989">
    <property type="entry name" value="PAS"/>
    <property type="match status" value="1"/>
</dbReference>
<dbReference type="InterPro" id="IPR013767">
    <property type="entry name" value="PAS_fold"/>
</dbReference>
<protein>
    <recommendedName>
        <fullName evidence="3">histidine kinase</fullName>
        <ecNumber evidence="3">2.7.13.3</ecNumber>
    </recommendedName>
</protein>
<keyword evidence="9" id="KW-0067">ATP-binding</keyword>
<evidence type="ECO:0000256" key="9">
    <source>
        <dbReference type="ARBA" id="ARBA00022840"/>
    </source>
</evidence>
<dbReference type="PROSITE" id="PS50839">
    <property type="entry name" value="CHASE"/>
    <property type="match status" value="1"/>
</dbReference>
<dbReference type="Pfam" id="PF02518">
    <property type="entry name" value="HATPase_c"/>
    <property type="match status" value="1"/>
</dbReference>
<dbReference type="InterPro" id="IPR005467">
    <property type="entry name" value="His_kinase_dom"/>
</dbReference>